<protein>
    <recommendedName>
        <fullName evidence="5">CU044_5270 family protein</fullName>
    </recommendedName>
</protein>
<keyword evidence="2" id="KW-1133">Transmembrane helix</keyword>
<feature type="region of interest" description="Disordered" evidence="1">
    <location>
        <begin position="71"/>
        <end position="96"/>
    </location>
</feature>
<organism evidence="3 4">
    <name type="scientific">Streptosporangium lutulentum</name>
    <dbReference type="NCBI Taxonomy" id="1461250"/>
    <lineage>
        <taxon>Bacteria</taxon>
        <taxon>Bacillati</taxon>
        <taxon>Actinomycetota</taxon>
        <taxon>Actinomycetes</taxon>
        <taxon>Streptosporangiales</taxon>
        <taxon>Streptosporangiaceae</taxon>
        <taxon>Streptosporangium</taxon>
    </lineage>
</organism>
<sequence>MNPMDQLRAARPAHLDTPVDESTRAAELSHAMAQARPARRRKISRPVWGLSLAGAAAAVTAAVAVTVTGGTAPTQGTAAGGTTPSPSAPSATRSGQPVVRLSAKQILLVAAESSLKAREDDSGAYWYVEGVSGNASRVGTAVRYTVHSTGSHRLWVARSPKGESWFVDQNLGTKPAPGEEEAWKKDGSPAKWTVEMPAPKQNDKQGTKRLVIEAKAGKPFGNPINLGDKVFDLAGRNVSVAELQELPTTAAALKRRLLQGYAGHGTESNEKQDANTWLYQVTSGLLSEMPVKPAVRAAAYQVLAGMDGVRSLGEVTDALGRKGQGIARPEAWSDGRFERQLIVDPETGVLLTDQIVAVRATGAYAWAKPGTAINWTSTTEASWTDKEPVKPE</sequence>
<evidence type="ECO:0000256" key="1">
    <source>
        <dbReference type="SAM" id="MobiDB-lite"/>
    </source>
</evidence>
<dbReference type="Proteomes" id="UP001225356">
    <property type="component" value="Unassembled WGS sequence"/>
</dbReference>
<feature type="region of interest" description="Disordered" evidence="1">
    <location>
        <begin position="1"/>
        <end position="20"/>
    </location>
</feature>
<dbReference type="EMBL" id="JAUSQU010000001">
    <property type="protein sequence ID" value="MDP9848367.1"/>
    <property type="molecule type" value="Genomic_DNA"/>
</dbReference>
<evidence type="ECO:0000313" key="4">
    <source>
        <dbReference type="Proteomes" id="UP001225356"/>
    </source>
</evidence>
<evidence type="ECO:0000256" key="2">
    <source>
        <dbReference type="SAM" id="Phobius"/>
    </source>
</evidence>
<feature type="transmembrane region" description="Helical" evidence="2">
    <location>
        <begin position="47"/>
        <end position="67"/>
    </location>
</feature>
<evidence type="ECO:0008006" key="5">
    <source>
        <dbReference type="Google" id="ProtNLM"/>
    </source>
</evidence>
<keyword evidence="2" id="KW-0472">Membrane</keyword>
<dbReference type="InterPro" id="IPR047789">
    <property type="entry name" value="CU044_5270-like"/>
</dbReference>
<keyword evidence="2" id="KW-0812">Transmembrane</keyword>
<gene>
    <name evidence="3" type="ORF">J2853_007578</name>
</gene>
<proteinExistence type="predicted"/>
<keyword evidence="4" id="KW-1185">Reference proteome</keyword>
<reference evidence="3 4" key="1">
    <citation type="submission" date="2023-07" db="EMBL/GenBank/DDBJ databases">
        <title>Sequencing the genomes of 1000 actinobacteria strains.</title>
        <authorList>
            <person name="Klenk H.-P."/>
        </authorList>
    </citation>
    <scope>NUCLEOTIDE SEQUENCE [LARGE SCALE GENOMIC DNA]</scope>
    <source>
        <strain evidence="3 4">DSM 46740</strain>
    </source>
</reference>
<feature type="compositionally biased region" description="Low complexity" evidence="1">
    <location>
        <begin position="71"/>
        <end position="95"/>
    </location>
</feature>
<accession>A0ABT9QNM1</accession>
<dbReference type="NCBIfam" id="NF038083">
    <property type="entry name" value="CU044_5270_fam"/>
    <property type="match status" value="1"/>
</dbReference>
<name>A0ABT9QNM1_9ACTN</name>
<dbReference type="RefSeq" id="WP_307565618.1">
    <property type="nucleotide sequence ID" value="NZ_JAUSQU010000001.1"/>
</dbReference>
<evidence type="ECO:0000313" key="3">
    <source>
        <dbReference type="EMBL" id="MDP9848367.1"/>
    </source>
</evidence>
<comment type="caution">
    <text evidence="3">The sequence shown here is derived from an EMBL/GenBank/DDBJ whole genome shotgun (WGS) entry which is preliminary data.</text>
</comment>